<evidence type="ECO:0000313" key="3">
    <source>
        <dbReference type="EMBL" id="GGL32009.1"/>
    </source>
</evidence>
<name>A0A830EUP0_9EURY</name>
<organism evidence="3 4">
    <name type="scientific">Halarchaeum grantii</name>
    <dbReference type="NCBI Taxonomy" id="1193105"/>
    <lineage>
        <taxon>Archaea</taxon>
        <taxon>Methanobacteriati</taxon>
        <taxon>Methanobacteriota</taxon>
        <taxon>Stenosarchaea group</taxon>
        <taxon>Halobacteria</taxon>
        <taxon>Halobacteriales</taxon>
        <taxon>Halobacteriaceae</taxon>
    </lineage>
</organism>
<feature type="region of interest" description="Disordered" evidence="1">
    <location>
        <begin position="68"/>
        <end position="100"/>
    </location>
</feature>
<comment type="caution">
    <text evidence="3">The sequence shown here is derived from an EMBL/GenBank/DDBJ whole genome shotgun (WGS) entry which is preliminary data.</text>
</comment>
<sequence length="100" mass="10527">MHTLHDAVAPAFLGGMPGGVELLVILLVAVVLFGIPVLLLLGGGGYLLARGATEDERIAELESEVEALRDQLSESDRDPAERDGTGRGDDTDENDGDGER</sequence>
<evidence type="ECO:0000256" key="1">
    <source>
        <dbReference type="SAM" id="MobiDB-lite"/>
    </source>
</evidence>
<keyword evidence="4" id="KW-1185">Reference proteome</keyword>
<keyword evidence="2" id="KW-0472">Membrane</keyword>
<dbReference type="Proteomes" id="UP000628840">
    <property type="component" value="Unassembled WGS sequence"/>
</dbReference>
<dbReference type="AlphaFoldDB" id="A0A830EUP0"/>
<keyword evidence="2" id="KW-1133">Transmembrane helix</keyword>
<feature type="compositionally biased region" description="Acidic residues" evidence="1">
    <location>
        <begin position="90"/>
        <end position="100"/>
    </location>
</feature>
<feature type="transmembrane region" description="Helical" evidence="2">
    <location>
        <begin position="22"/>
        <end position="48"/>
    </location>
</feature>
<protein>
    <recommendedName>
        <fullName evidence="5">Sec-independent protein translocase protein TatA</fullName>
    </recommendedName>
</protein>
<accession>A0A830EUP0</accession>
<dbReference type="RefSeq" id="WP_188881721.1">
    <property type="nucleotide sequence ID" value="NZ_BMPF01000002.1"/>
</dbReference>
<evidence type="ECO:0000256" key="2">
    <source>
        <dbReference type="SAM" id="Phobius"/>
    </source>
</evidence>
<evidence type="ECO:0008006" key="5">
    <source>
        <dbReference type="Google" id="ProtNLM"/>
    </source>
</evidence>
<reference evidence="3 4" key="1">
    <citation type="journal article" date="2019" name="Int. J. Syst. Evol. Microbiol.">
        <title>The Global Catalogue of Microorganisms (GCM) 10K type strain sequencing project: providing services to taxonomists for standard genome sequencing and annotation.</title>
        <authorList>
            <consortium name="The Broad Institute Genomics Platform"/>
            <consortium name="The Broad Institute Genome Sequencing Center for Infectious Disease"/>
            <person name="Wu L."/>
            <person name="Ma J."/>
        </authorList>
    </citation>
    <scope>NUCLEOTIDE SEQUENCE [LARGE SCALE GENOMIC DNA]</scope>
    <source>
        <strain evidence="3 4">JCM 19585</strain>
    </source>
</reference>
<keyword evidence="2" id="KW-0812">Transmembrane</keyword>
<dbReference type="OrthoDB" id="383759at2157"/>
<feature type="compositionally biased region" description="Basic and acidic residues" evidence="1">
    <location>
        <begin position="68"/>
        <end position="89"/>
    </location>
</feature>
<proteinExistence type="predicted"/>
<gene>
    <name evidence="3" type="ORF">GCM10009037_14550</name>
</gene>
<dbReference type="EMBL" id="BMPF01000002">
    <property type="protein sequence ID" value="GGL32009.1"/>
    <property type="molecule type" value="Genomic_DNA"/>
</dbReference>
<evidence type="ECO:0000313" key="4">
    <source>
        <dbReference type="Proteomes" id="UP000628840"/>
    </source>
</evidence>